<proteinExistence type="predicted"/>
<evidence type="ECO:0000313" key="3">
    <source>
        <dbReference type="Proteomes" id="UP000003573"/>
    </source>
</evidence>
<keyword evidence="1" id="KW-1133">Transmembrane helix</keyword>
<keyword evidence="1" id="KW-0812">Transmembrane</keyword>
<organism evidence="2 3">
    <name type="scientific">Streptococcus macacae NCTC 11558</name>
    <dbReference type="NCBI Taxonomy" id="764298"/>
    <lineage>
        <taxon>Bacteria</taxon>
        <taxon>Bacillati</taxon>
        <taxon>Bacillota</taxon>
        <taxon>Bacilli</taxon>
        <taxon>Lactobacillales</taxon>
        <taxon>Streptococcaceae</taxon>
        <taxon>Streptococcus</taxon>
    </lineage>
</organism>
<dbReference type="STRING" id="764298.STRMA_1670"/>
<name>G5JXP6_9STRE</name>
<evidence type="ECO:0000313" key="2">
    <source>
        <dbReference type="EMBL" id="EHJ52003.1"/>
    </source>
</evidence>
<dbReference type="AlphaFoldDB" id="G5JXP6"/>
<keyword evidence="1" id="KW-0472">Membrane</keyword>
<comment type="caution">
    <text evidence="2">The sequence shown here is derived from an EMBL/GenBank/DDBJ whole genome shotgun (WGS) entry which is preliminary data.</text>
</comment>
<sequence length="224" mass="26747">MVDFMLQVNQLENWYYIAIILGSIVPAFAVIGKVVKYFLDKKDKEYELFIEEKRNNQEKLAKTYNELLRIISLFPNRTPYDVMTLLPYGPTFRSENFDTVNRILEIQIKEDYKRRLEKPGLTYQDEEDIKTEISNREYYIEEIAEIKNQYFAAKQEYEQFRNQDKTIKLYSSQEVKNCLIEFEVLLNNSFIAGRKLEYNDGRCNKLDGILWKLEQIIRADIGVQ</sequence>
<reference evidence="2 3" key="1">
    <citation type="journal article" date="2014" name="Int. J. Syst. Evol. Microbiol.">
        <title>Phylogenomics and the dynamic genome evolution of the genus Streptococcus.</title>
        <authorList>
            <consortium name="The Broad Institute Genome Sequencing Platform"/>
            <person name="Richards V.P."/>
            <person name="Palmer S.R."/>
            <person name="Pavinski Bitar P.D."/>
            <person name="Qin X."/>
            <person name="Weinstock G.M."/>
            <person name="Highlander S.K."/>
            <person name="Town C.D."/>
            <person name="Burne R.A."/>
            <person name="Stanhope M.J."/>
        </authorList>
    </citation>
    <scope>NUCLEOTIDE SEQUENCE [LARGE SCALE GENOMIC DNA]</scope>
    <source>
        <strain evidence="2 3">NCTC 11558</strain>
    </source>
</reference>
<gene>
    <name evidence="2" type="ORF">STRMA_1670</name>
</gene>
<evidence type="ECO:0000256" key="1">
    <source>
        <dbReference type="SAM" id="Phobius"/>
    </source>
</evidence>
<dbReference type="EMBL" id="AEUW02000001">
    <property type="protein sequence ID" value="EHJ52003.1"/>
    <property type="molecule type" value="Genomic_DNA"/>
</dbReference>
<feature type="transmembrane region" description="Helical" evidence="1">
    <location>
        <begin position="14"/>
        <end position="35"/>
    </location>
</feature>
<accession>G5JXP6</accession>
<keyword evidence="3" id="KW-1185">Reference proteome</keyword>
<protein>
    <submittedName>
        <fullName evidence="2">Uncharacterized protein</fullName>
    </submittedName>
</protein>
<dbReference type="RefSeq" id="WP_003079499.1">
    <property type="nucleotide sequence ID" value="NZ_AEUW02000001.1"/>
</dbReference>
<dbReference type="Proteomes" id="UP000003573">
    <property type="component" value="Unassembled WGS sequence"/>
</dbReference>